<evidence type="ECO:0000256" key="3">
    <source>
        <dbReference type="ARBA" id="ARBA00022664"/>
    </source>
</evidence>
<reference evidence="8 9" key="1">
    <citation type="journal article" date="2006" name="Proc. Natl. Acad. Sci. U.S.A.">
        <title>Complete nucleotide sequence of the chlorarachniophyte nucleomorph: nature's smallest nucleus.</title>
        <authorList>
            <person name="Gilson P.R."/>
            <person name="Su V."/>
            <person name="Slamovits C.H."/>
            <person name="Reith M.E."/>
            <person name="Keeling P.J."/>
            <person name="McFadden G.I."/>
        </authorList>
    </citation>
    <scope>NUCLEOTIDE SEQUENCE [LARGE SCALE GENOMIC DNA]</scope>
    <source>
        <strain evidence="9">CCMP621</strain>
    </source>
</reference>
<keyword evidence="5 7" id="KW-0508">mRNA splicing</keyword>
<dbReference type="Proteomes" id="UP000243425">
    <property type="component" value="Nucleomorph 3"/>
</dbReference>
<comment type="subcellular location">
    <subcellularLocation>
        <location evidence="1 7">Nucleus</location>
    </subcellularLocation>
</comment>
<organism evidence="8 9">
    <name type="scientific">Bigelowiella natans</name>
    <name type="common">Pedinomonas minutissima</name>
    <name type="synonym">Chlorarachnion sp. (strain CCMP621)</name>
    <dbReference type="NCBI Taxonomy" id="227086"/>
    <lineage>
        <taxon>Eukaryota</taxon>
        <taxon>Sar</taxon>
        <taxon>Rhizaria</taxon>
        <taxon>Cercozoa</taxon>
        <taxon>Chlorarachniophyceae</taxon>
        <taxon>Bigelowiella</taxon>
    </lineage>
</organism>
<dbReference type="AlphaFoldDB" id="Q3LVY1"/>
<evidence type="ECO:0000256" key="4">
    <source>
        <dbReference type="ARBA" id="ARBA00022728"/>
    </source>
</evidence>
<dbReference type="Pfam" id="PF03371">
    <property type="entry name" value="PRP38"/>
    <property type="match status" value="1"/>
</dbReference>
<keyword evidence="8" id="KW-0542">Nucleomorph</keyword>
<geneLocation type="nucleomorph" evidence="8"/>
<dbReference type="EMBL" id="DQ158858">
    <property type="protein sequence ID" value="ABA27385.1"/>
    <property type="molecule type" value="Genomic_DNA"/>
</dbReference>
<dbReference type="GO" id="GO:0005681">
    <property type="term" value="C:spliceosomal complex"/>
    <property type="evidence" value="ECO:0007669"/>
    <property type="project" value="UniProtKB-KW"/>
</dbReference>
<accession>Q3LVY1</accession>
<dbReference type="PANTHER" id="PTHR23142">
    <property type="entry name" value="PRE-MRNA-SPLICING FACTOR 38A-RELATED"/>
    <property type="match status" value="1"/>
</dbReference>
<dbReference type="GeneID" id="5788270"/>
<keyword evidence="3 7" id="KW-0507">mRNA processing</keyword>
<comment type="similarity">
    <text evidence="2 7">Belongs to the PRP38 family.</text>
</comment>
<evidence type="ECO:0000256" key="6">
    <source>
        <dbReference type="ARBA" id="ARBA00023242"/>
    </source>
</evidence>
<evidence type="ECO:0000256" key="1">
    <source>
        <dbReference type="ARBA" id="ARBA00004123"/>
    </source>
</evidence>
<keyword evidence="6 7" id="KW-0539">Nucleus</keyword>
<comment type="function">
    <text evidence="7">Required for pre-mRNA splicing.</text>
</comment>
<gene>
    <name evidence="8" type="primary">prp38</name>
</gene>
<evidence type="ECO:0000256" key="7">
    <source>
        <dbReference type="RuleBase" id="RU367025"/>
    </source>
</evidence>
<proteinExistence type="inferred from homology"/>
<protein>
    <recommendedName>
        <fullName evidence="7">Pre-mRNA-splicing factor 38</fullName>
    </recommendedName>
</protein>
<name>Q3LVY1_BIGNA</name>
<dbReference type="InterPro" id="IPR005037">
    <property type="entry name" value="PRP38"/>
</dbReference>
<dbReference type="GO" id="GO:0000398">
    <property type="term" value="P:mRNA splicing, via spliceosome"/>
    <property type="evidence" value="ECO:0007669"/>
    <property type="project" value="UniProtKB-UniRule"/>
</dbReference>
<evidence type="ECO:0000256" key="2">
    <source>
        <dbReference type="ARBA" id="ARBA00006164"/>
    </source>
</evidence>
<dbReference type="RefSeq" id="XP_001712997.1">
    <property type="nucleotide sequence ID" value="XM_001712945.1"/>
</dbReference>
<evidence type="ECO:0000313" key="8">
    <source>
        <dbReference type="EMBL" id="ABA27385.1"/>
    </source>
</evidence>
<sequence>MDSVDKRIKKSYFWKIYLESIDFEKWLLMALNLSSIGCFLKNGKYPTKFICLVIKLHEFKPSFSMIKEFIKNDSNLIIRLLGAFYIRLYYRPLLIYKLLEPLYYDYRRVPVQIDHSKTKMICVDIIIDSLLNKTYVMGIKLNSLVKRLNKSIKKYI</sequence>
<evidence type="ECO:0000256" key="5">
    <source>
        <dbReference type="ARBA" id="ARBA00023187"/>
    </source>
</evidence>
<keyword evidence="4 7" id="KW-0747">Spliceosome</keyword>
<evidence type="ECO:0000313" key="9">
    <source>
        <dbReference type="Proteomes" id="UP000243425"/>
    </source>
</evidence>